<dbReference type="InParanoid" id="B5RTW4"/>
<dbReference type="KEGG" id="dha:DEHA2E07062g"/>
<name>B5RTW4_DEBHA</name>
<dbReference type="GeneID" id="8998688"/>
<dbReference type="OrthoDB" id="4010567at2759"/>
<dbReference type="OMA" id="LDAQNIM"/>
<feature type="region of interest" description="Disordered" evidence="1">
    <location>
        <begin position="71"/>
        <end position="93"/>
    </location>
</feature>
<reference evidence="2 3" key="1">
    <citation type="journal article" date="2004" name="Nature">
        <title>Genome evolution in yeasts.</title>
        <authorList>
            <consortium name="Genolevures"/>
            <person name="Dujon B."/>
            <person name="Sherman D."/>
            <person name="Fischer G."/>
            <person name="Durrens P."/>
            <person name="Casaregola S."/>
            <person name="Lafontaine I."/>
            <person name="de Montigny J."/>
            <person name="Marck C."/>
            <person name="Neuveglise C."/>
            <person name="Talla E."/>
            <person name="Goffard N."/>
            <person name="Frangeul L."/>
            <person name="Aigle M."/>
            <person name="Anthouard V."/>
            <person name="Babour A."/>
            <person name="Barbe V."/>
            <person name="Barnay S."/>
            <person name="Blanchin S."/>
            <person name="Beckerich J.M."/>
            <person name="Beyne E."/>
            <person name="Bleykasten C."/>
            <person name="Boisrame A."/>
            <person name="Boyer J."/>
            <person name="Cattolico L."/>
            <person name="Confanioleri F."/>
            <person name="de Daruvar A."/>
            <person name="Despons L."/>
            <person name="Fabre E."/>
            <person name="Fairhead C."/>
            <person name="Ferry-Dumazet H."/>
            <person name="Groppi A."/>
            <person name="Hantraye F."/>
            <person name="Hennequin C."/>
            <person name="Jauniaux N."/>
            <person name="Joyet P."/>
            <person name="Kachouri R."/>
            <person name="Kerrest A."/>
            <person name="Koszul R."/>
            <person name="Lemaire M."/>
            <person name="Lesur I."/>
            <person name="Ma L."/>
            <person name="Muller H."/>
            <person name="Nicaud J.M."/>
            <person name="Nikolski M."/>
            <person name="Oztas S."/>
            <person name="Ozier-Kalogeropoulos O."/>
            <person name="Pellenz S."/>
            <person name="Potier S."/>
            <person name="Richard G.F."/>
            <person name="Straub M.L."/>
            <person name="Suleau A."/>
            <person name="Swennene D."/>
            <person name="Tekaia F."/>
            <person name="Wesolowski-Louvel M."/>
            <person name="Westhof E."/>
            <person name="Wirth B."/>
            <person name="Zeniou-Meyer M."/>
            <person name="Zivanovic I."/>
            <person name="Bolotin-Fukuhara M."/>
            <person name="Thierry A."/>
            <person name="Bouchier C."/>
            <person name="Caudron B."/>
            <person name="Scarpelli C."/>
            <person name="Gaillardin C."/>
            <person name="Weissenbach J."/>
            <person name="Wincker P."/>
            <person name="Souciet J.L."/>
        </authorList>
    </citation>
    <scope>NUCLEOTIDE SEQUENCE [LARGE SCALE GENOMIC DNA]</scope>
    <source>
        <strain evidence="3">ATCC 36239 / CBS 767 / BCRC 21394 / JCM 1990 / NBRC 0083 / IGC 2968</strain>
    </source>
</reference>
<sequence length="93" mass="10325">MLLIICFFMAVVLGTPVPANLQFKATRFVPSNTFSTIVPTYTPAYAPTAEKPKDVKIMFNNQDMVDAASVESRRTYNNPSEGPSSEHNHYALL</sequence>
<organism evidence="2 3">
    <name type="scientific">Debaryomyces hansenii (strain ATCC 36239 / CBS 767 / BCRC 21394 / JCM 1990 / NBRC 0083 / IGC 2968)</name>
    <name type="common">Yeast</name>
    <name type="synonym">Torulaspora hansenii</name>
    <dbReference type="NCBI Taxonomy" id="284592"/>
    <lineage>
        <taxon>Eukaryota</taxon>
        <taxon>Fungi</taxon>
        <taxon>Dikarya</taxon>
        <taxon>Ascomycota</taxon>
        <taxon>Saccharomycotina</taxon>
        <taxon>Pichiomycetes</taxon>
        <taxon>Debaryomycetaceae</taxon>
        <taxon>Debaryomyces</taxon>
    </lineage>
</organism>
<keyword evidence="3" id="KW-1185">Reference proteome</keyword>
<protein>
    <submittedName>
        <fullName evidence="2">DEHA2E07062p</fullName>
    </submittedName>
</protein>
<evidence type="ECO:0000313" key="2">
    <source>
        <dbReference type="EMBL" id="CAR65776.1"/>
    </source>
</evidence>
<dbReference type="RefSeq" id="XP_002770430.1">
    <property type="nucleotide sequence ID" value="XM_002770384.1"/>
</dbReference>
<gene>
    <name evidence="2" type="ordered locus">DEHA2E07062g</name>
</gene>
<dbReference type="VEuPathDB" id="FungiDB:DEHA2E07062g"/>
<evidence type="ECO:0000313" key="3">
    <source>
        <dbReference type="Proteomes" id="UP000000599"/>
    </source>
</evidence>
<feature type="compositionally biased region" description="Basic and acidic residues" evidence="1">
    <location>
        <begin position="84"/>
        <end position="93"/>
    </location>
</feature>
<evidence type="ECO:0000256" key="1">
    <source>
        <dbReference type="SAM" id="MobiDB-lite"/>
    </source>
</evidence>
<dbReference type="Proteomes" id="UP000000599">
    <property type="component" value="Chromosome E"/>
</dbReference>
<dbReference type="EMBL" id="CR382137">
    <property type="protein sequence ID" value="CAR65776.1"/>
    <property type="molecule type" value="Genomic_DNA"/>
</dbReference>
<dbReference type="AlphaFoldDB" id="B5RTW4"/>
<proteinExistence type="predicted"/>
<accession>B5RTW4</accession>
<dbReference type="HOGENOM" id="CLU_2399638_0_0_1"/>